<sequence>MTQHSDTHALRTNWINGSWDYAGAIGTSVSPSTGEVVGEYLDIGPEQASKAIEAARAAFVSTPWARNRDLRSRALFELADRLAARKDEIAQMLSREGGKLIAQTTWEVQGAVEWLRYSAATAILQTGGRAVETAPGMYFHSNPEPMGVVGVITPWNSPVMLSVRAIGPALAAGCTVVLKMPHQTALTAALVAQAVSETQLLPAGVLNVVSESGHILSSMLVDSPLVSAISYTGSTHIGRLIAQNAGKSLKRINLELGGKAPLIVFDDADLDVVVPQIVTALVAMNGQFCCTGSRVLVQHGISEKMRAALIKAYQAVRLGESEDPEAQLGPLIDKASVARVDALIEQHKHEGKVLVRGGGVAEGPLARGAFYRPTLIEVEPVDAFLIQSEVFGPVQTLEVFKDEAEAISRANATEFGLAASVFTADANRARRVAGSLEAGTVWMNCWGIVTEHMEESGLKQSGVGSLCGPRAIEQFQEVKVYVSVDPAPAA</sequence>
<dbReference type="Proteomes" id="UP000246073">
    <property type="component" value="Unassembled WGS sequence"/>
</dbReference>
<gene>
    <name evidence="6" type="ORF">OHAE_5433</name>
</gene>
<evidence type="ECO:0000256" key="2">
    <source>
        <dbReference type="ARBA" id="ARBA00023002"/>
    </source>
</evidence>
<feature type="domain" description="Aldehyde dehydrogenase" evidence="5">
    <location>
        <begin position="28"/>
        <end position="480"/>
    </location>
</feature>
<reference evidence="7" key="1">
    <citation type="submission" date="2017-12" db="EMBL/GenBank/DDBJ databases">
        <authorList>
            <person name="Diaz M."/>
        </authorList>
    </citation>
    <scope>NUCLEOTIDE SEQUENCE [LARGE SCALE GENOMIC DNA]</scope>
    <source>
        <strain evidence="7">FI11154</strain>
    </source>
</reference>
<dbReference type="Pfam" id="PF00171">
    <property type="entry name" value="Aldedh"/>
    <property type="match status" value="1"/>
</dbReference>
<dbReference type="RefSeq" id="WP_109366517.1">
    <property type="nucleotide sequence ID" value="NZ_OOFM01000002.1"/>
</dbReference>
<evidence type="ECO:0000313" key="7">
    <source>
        <dbReference type="Proteomes" id="UP000246073"/>
    </source>
</evidence>
<dbReference type="InterPro" id="IPR016162">
    <property type="entry name" value="Ald_DH_N"/>
</dbReference>
<keyword evidence="2 4" id="KW-0560">Oxidoreductase</keyword>
<dbReference type="PROSITE" id="PS00687">
    <property type="entry name" value="ALDEHYDE_DEHYDR_GLU"/>
    <property type="match status" value="1"/>
</dbReference>
<evidence type="ECO:0000256" key="3">
    <source>
        <dbReference type="PROSITE-ProRule" id="PRU10007"/>
    </source>
</evidence>
<comment type="similarity">
    <text evidence="4">Belongs to the aldehyde dehydrogenase family.</text>
</comment>
<proteinExistence type="inferred from homology"/>
<dbReference type="Gene3D" id="3.40.309.10">
    <property type="entry name" value="Aldehyde Dehydrogenase, Chain A, domain 2"/>
    <property type="match status" value="1"/>
</dbReference>
<evidence type="ECO:0000259" key="5">
    <source>
        <dbReference type="Pfam" id="PF00171"/>
    </source>
</evidence>
<evidence type="ECO:0000256" key="4">
    <source>
        <dbReference type="RuleBase" id="RU003345"/>
    </source>
</evidence>
<name>A0A2P9HE74_9HYPH</name>
<keyword evidence="1" id="KW-0521">NADP</keyword>
<dbReference type="GO" id="GO:0004029">
    <property type="term" value="F:aldehyde dehydrogenase (NAD+) activity"/>
    <property type="evidence" value="ECO:0007669"/>
    <property type="project" value="UniProtKB-EC"/>
</dbReference>
<organism evidence="6 7">
    <name type="scientific">Ochrobactrum soli</name>
    <dbReference type="NCBI Taxonomy" id="2448455"/>
    <lineage>
        <taxon>Bacteria</taxon>
        <taxon>Pseudomonadati</taxon>
        <taxon>Pseudomonadota</taxon>
        <taxon>Alphaproteobacteria</taxon>
        <taxon>Hyphomicrobiales</taxon>
        <taxon>Brucellaceae</taxon>
        <taxon>Brucella/Ochrobactrum group</taxon>
        <taxon>Ochrobactrum</taxon>
    </lineage>
</organism>
<dbReference type="EC" id="1.2.1.3" evidence="6"/>
<dbReference type="InterPro" id="IPR016163">
    <property type="entry name" value="Ald_DH_C"/>
</dbReference>
<accession>A0A2P9HE74</accession>
<evidence type="ECO:0000256" key="1">
    <source>
        <dbReference type="ARBA" id="ARBA00022857"/>
    </source>
</evidence>
<feature type="active site" evidence="3">
    <location>
        <position position="255"/>
    </location>
</feature>
<dbReference type="InterPro" id="IPR029510">
    <property type="entry name" value="Ald_DH_CS_GLU"/>
</dbReference>
<protein>
    <submittedName>
        <fullName evidence="6">Aldehyde dehydrogenase</fullName>
        <ecNumber evidence="6">1.2.1.3</ecNumber>
    </submittedName>
</protein>
<dbReference type="Gene3D" id="3.40.605.10">
    <property type="entry name" value="Aldehyde Dehydrogenase, Chain A, domain 1"/>
    <property type="match status" value="1"/>
</dbReference>
<dbReference type="InterPro" id="IPR016161">
    <property type="entry name" value="Ald_DH/histidinol_DH"/>
</dbReference>
<dbReference type="EMBL" id="OOFM01000002">
    <property type="protein sequence ID" value="SPL62365.1"/>
    <property type="molecule type" value="Genomic_DNA"/>
</dbReference>
<dbReference type="InterPro" id="IPR015590">
    <property type="entry name" value="Aldehyde_DH_dom"/>
</dbReference>
<evidence type="ECO:0000313" key="6">
    <source>
        <dbReference type="EMBL" id="SPL62365.1"/>
    </source>
</evidence>
<dbReference type="AlphaFoldDB" id="A0A2P9HE74"/>
<dbReference type="PANTHER" id="PTHR11699">
    <property type="entry name" value="ALDEHYDE DEHYDROGENASE-RELATED"/>
    <property type="match status" value="1"/>
</dbReference>
<dbReference type="SUPFAM" id="SSF53720">
    <property type="entry name" value="ALDH-like"/>
    <property type="match status" value="1"/>
</dbReference>